<dbReference type="GO" id="GO:0042597">
    <property type="term" value="C:periplasmic space"/>
    <property type="evidence" value="ECO:0007669"/>
    <property type="project" value="UniProtKB-SubCell"/>
</dbReference>
<evidence type="ECO:0000256" key="1">
    <source>
        <dbReference type="ARBA" id="ARBA00004418"/>
    </source>
</evidence>
<dbReference type="Proteomes" id="UP000192738">
    <property type="component" value="Unassembled WGS sequence"/>
</dbReference>
<evidence type="ECO:0000256" key="5">
    <source>
        <dbReference type="SAM" id="SignalP"/>
    </source>
</evidence>
<organism evidence="7 8">
    <name type="scientific">Sporomusa malonica</name>
    <dbReference type="NCBI Taxonomy" id="112901"/>
    <lineage>
        <taxon>Bacteria</taxon>
        <taxon>Bacillati</taxon>
        <taxon>Bacillota</taxon>
        <taxon>Negativicutes</taxon>
        <taxon>Selenomonadales</taxon>
        <taxon>Sporomusaceae</taxon>
        <taxon>Sporomusa</taxon>
    </lineage>
</organism>
<dbReference type="InterPro" id="IPR001638">
    <property type="entry name" value="Solute-binding_3/MltF_N"/>
</dbReference>
<comment type="subcellular location">
    <subcellularLocation>
        <location evidence="1">Periplasm</location>
    </subcellularLocation>
</comment>
<dbReference type="Pfam" id="PF09084">
    <property type="entry name" value="NMT1"/>
    <property type="match status" value="1"/>
</dbReference>
<sequence>MQKKLISLLLMAAMLAMVVAGCGANKPAQQAAPQAAEKKPIIIAYTPWTGYGPLFVAKEKGMFKNKGVDVELQAIEGVGDRKQALVAGKIQAMAASLDVSVSAAGEGVPMKFVWAFDASNGADGLIVKKGKGIEKIADLKGKEVAFHRGSAAHFFLSTLLEKAGLQESDIKAVDMKASEAAAAFMAGKVDAAVTWEPHLGKAKAAGETVLATTKDTPGLIADVLAFREDMTKTNPETVQAVVAALAEATEFMSKNPEETNKILAAAFKMKPEEVAADIATVKFYGLKDNLEFYGTKEKPGAIYDVGKRAGDFYVKLKLLAQAPDLTKYVDNTFITKVK</sequence>
<dbReference type="InterPro" id="IPR015168">
    <property type="entry name" value="SsuA/THI5"/>
</dbReference>
<dbReference type="Gene3D" id="3.40.190.10">
    <property type="entry name" value="Periplasmic binding protein-like II"/>
    <property type="match status" value="2"/>
</dbReference>
<gene>
    <name evidence="7" type="ORF">SAMN04488500_12639</name>
</gene>
<dbReference type="SUPFAM" id="SSF53850">
    <property type="entry name" value="Periplasmic binding protein-like II"/>
    <property type="match status" value="1"/>
</dbReference>
<dbReference type="AlphaFoldDB" id="A0A1W2EMV3"/>
<evidence type="ECO:0000256" key="4">
    <source>
        <dbReference type="ARBA" id="ARBA00022729"/>
    </source>
</evidence>
<dbReference type="OrthoDB" id="9815602at2"/>
<keyword evidence="3" id="KW-0813">Transport</keyword>
<evidence type="ECO:0000313" key="8">
    <source>
        <dbReference type="Proteomes" id="UP000192738"/>
    </source>
</evidence>
<evidence type="ECO:0000313" key="7">
    <source>
        <dbReference type="EMBL" id="SMD10626.1"/>
    </source>
</evidence>
<dbReference type="CDD" id="cd13563">
    <property type="entry name" value="PBP2_SsuA_like_6"/>
    <property type="match status" value="1"/>
</dbReference>
<accession>A0A1W2EMV3</accession>
<name>A0A1W2EMV3_9FIRM</name>
<keyword evidence="4 5" id="KW-0732">Signal</keyword>
<proteinExistence type="inferred from homology"/>
<protein>
    <submittedName>
        <fullName evidence="7">NitT/TauT family transport system substrate-binding protein</fullName>
    </submittedName>
</protein>
<feature type="signal peptide" evidence="5">
    <location>
        <begin position="1"/>
        <end position="20"/>
    </location>
</feature>
<feature type="chain" id="PRO_5038785715" evidence="5">
    <location>
        <begin position="21"/>
        <end position="338"/>
    </location>
</feature>
<dbReference type="GO" id="GO:0042626">
    <property type="term" value="F:ATPase-coupled transmembrane transporter activity"/>
    <property type="evidence" value="ECO:0007669"/>
    <property type="project" value="InterPro"/>
</dbReference>
<evidence type="ECO:0000256" key="2">
    <source>
        <dbReference type="ARBA" id="ARBA00010742"/>
    </source>
</evidence>
<comment type="similarity">
    <text evidence="2">Belongs to the bacterial solute-binding protein SsuA/TauA family.</text>
</comment>
<dbReference type="SMART" id="SM00062">
    <property type="entry name" value="PBPb"/>
    <property type="match status" value="1"/>
</dbReference>
<dbReference type="RefSeq" id="WP_084578011.1">
    <property type="nucleotide sequence ID" value="NZ_CP155572.1"/>
</dbReference>
<evidence type="ECO:0000256" key="3">
    <source>
        <dbReference type="ARBA" id="ARBA00022448"/>
    </source>
</evidence>
<keyword evidence="8" id="KW-1185">Reference proteome</keyword>
<dbReference type="GO" id="GO:0016020">
    <property type="term" value="C:membrane"/>
    <property type="evidence" value="ECO:0007669"/>
    <property type="project" value="InterPro"/>
</dbReference>
<dbReference type="PANTHER" id="PTHR30024:SF47">
    <property type="entry name" value="TAURINE-BINDING PERIPLASMIC PROTEIN"/>
    <property type="match status" value="1"/>
</dbReference>
<evidence type="ECO:0000259" key="6">
    <source>
        <dbReference type="SMART" id="SM00062"/>
    </source>
</evidence>
<reference evidence="7 8" key="1">
    <citation type="submission" date="2017-04" db="EMBL/GenBank/DDBJ databases">
        <authorList>
            <person name="Afonso C.L."/>
            <person name="Miller P.J."/>
            <person name="Scott M.A."/>
            <person name="Spackman E."/>
            <person name="Goraichik I."/>
            <person name="Dimitrov K.M."/>
            <person name="Suarez D.L."/>
            <person name="Swayne D.E."/>
        </authorList>
    </citation>
    <scope>NUCLEOTIDE SEQUENCE [LARGE SCALE GENOMIC DNA]</scope>
    <source>
        <strain evidence="7 8">DSM 5090</strain>
    </source>
</reference>
<dbReference type="InterPro" id="IPR010067">
    <property type="entry name" value="ABC_SsuA_sub-bd"/>
</dbReference>
<dbReference type="EMBL" id="FWXI01000026">
    <property type="protein sequence ID" value="SMD10626.1"/>
    <property type="molecule type" value="Genomic_DNA"/>
</dbReference>
<dbReference type="NCBIfam" id="TIGR01728">
    <property type="entry name" value="SsuA_fam"/>
    <property type="match status" value="1"/>
</dbReference>
<dbReference type="STRING" id="112901.SAMN04488500_12639"/>
<dbReference type="PANTHER" id="PTHR30024">
    <property type="entry name" value="ALIPHATIC SULFONATES-BINDING PROTEIN-RELATED"/>
    <property type="match status" value="1"/>
</dbReference>
<dbReference type="PROSITE" id="PS51257">
    <property type="entry name" value="PROKAR_LIPOPROTEIN"/>
    <property type="match status" value="1"/>
</dbReference>
<feature type="domain" description="Solute-binding protein family 3/N-terminal" evidence="6">
    <location>
        <begin position="40"/>
        <end position="270"/>
    </location>
</feature>